<dbReference type="Proteomes" id="UP001159641">
    <property type="component" value="Unassembled WGS sequence"/>
</dbReference>
<feature type="region of interest" description="Disordered" evidence="1">
    <location>
        <begin position="1"/>
        <end position="26"/>
    </location>
</feature>
<name>A0AB34GCS4_ESCRO</name>
<dbReference type="EMBL" id="JAIQCJ010002307">
    <property type="protein sequence ID" value="KAJ8777481.1"/>
    <property type="molecule type" value="Genomic_DNA"/>
</dbReference>
<feature type="region of interest" description="Disordered" evidence="1">
    <location>
        <begin position="65"/>
        <end position="104"/>
    </location>
</feature>
<sequence length="104" mass="11274">MDYVQQVKPTRFQGGRGSQVKKRDCRGREEVGKVRCMCTHTTHLVGIMPGFFTKLVSPNSLQGGLQSYTEPSKEATATTKSRRSGWRPGAPGSSAPDAAAHRAP</sequence>
<evidence type="ECO:0000256" key="1">
    <source>
        <dbReference type="SAM" id="MobiDB-lite"/>
    </source>
</evidence>
<accession>A0AB34GCS4</accession>
<evidence type="ECO:0000313" key="3">
    <source>
        <dbReference type="Proteomes" id="UP001159641"/>
    </source>
</evidence>
<reference evidence="2 3" key="1">
    <citation type="submission" date="2022-11" db="EMBL/GenBank/DDBJ databases">
        <title>Whole genome sequence of Eschrichtius robustus ER-17-0199.</title>
        <authorList>
            <person name="Bruniche-Olsen A."/>
            <person name="Black A.N."/>
            <person name="Fields C.J."/>
            <person name="Walden K."/>
            <person name="Dewoody J.A."/>
        </authorList>
    </citation>
    <scope>NUCLEOTIDE SEQUENCE [LARGE SCALE GENOMIC DNA]</scope>
    <source>
        <strain evidence="2">ER-17-0199</strain>
        <tissue evidence="2">Blubber</tissue>
    </source>
</reference>
<evidence type="ECO:0000313" key="2">
    <source>
        <dbReference type="EMBL" id="KAJ8777481.1"/>
    </source>
</evidence>
<keyword evidence="3" id="KW-1185">Reference proteome</keyword>
<comment type="caution">
    <text evidence="2">The sequence shown here is derived from an EMBL/GenBank/DDBJ whole genome shotgun (WGS) entry which is preliminary data.</text>
</comment>
<protein>
    <submittedName>
        <fullName evidence="2">Uncharacterized protein</fullName>
    </submittedName>
</protein>
<feature type="compositionally biased region" description="Low complexity" evidence="1">
    <location>
        <begin position="88"/>
        <end position="98"/>
    </location>
</feature>
<gene>
    <name evidence="2" type="ORF">J1605_014470</name>
</gene>
<organism evidence="2 3">
    <name type="scientific">Eschrichtius robustus</name>
    <name type="common">California gray whale</name>
    <name type="synonym">Eschrichtius gibbosus</name>
    <dbReference type="NCBI Taxonomy" id="9764"/>
    <lineage>
        <taxon>Eukaryota</taxon>
        <taxon>Metazoa</taxon>
        <taxon>Chordata</taxon>
        <taxon>Craniata</taxon>
        <taxon>Vertebrata</taxon>
        <taxon>Euteleostomi</taxon>
        <taxon>Mammalia</taxon>
        <taxon>Eutheria</taxon>
        <taxon>Laurasiatheria</taxon>
        <taxon>Artiodactyla</taxon>
        <taxon>Whippomorpha</taxon>
        <taxon>Cetacea</taxon>
        <taxon>Mysticeti</taxon>
        <taxon>Eschrichtiidae</taxon>
        <taxon>Eschrichtius</taxon>
    </lineage>
</organism>
<proteinExistence type="predicted"/>
<dbReference type="AlphaFoldDB" id="A0AB34GCS4"/>
<feature type="compositionally biased region" description="Polar residues" evidence="1">
    <location>
        <begin position="65"/>
        <end position="79"/>
    </location>
</feature>